<dbReference type="Proteomes" id="UP000239899">
    <property type="component" value="Unassembled WGS sequence"/>
</dbReference>
<feature type="region of interest" description="Disordered" evidence="1">
    <location>
        <begin position="645"/>
        <end position="684"/>
    </location>
</feature>
<reference evidence="2 3" key="1">
    <citation type="journal article" date="2018" name="Plant J.">
        <title>Genome sequences of Chlorella sorokiniana UTEX 1602 and Micractinium conductrix SAG 241.80: implications to maltose excretion by a green alga.</title>
        <authorList>
            <person name="Arriola M.B."/>
            <person name="Velmurugan N."/>
            <person name="Zhang Y."/>
            <person name="Plunkett M.H."/>
            <person name="Hondzo H."/>
            <person name="Barney B.M."/>
        </authorList>
    </citation>
    <scope>NUCLEOTIDE SEQUENCE [LARGE SCALE GENOMIC DNA]</scope>
    <source>
        <strain evidence="3">UTEX 1602</strain>
    </source>
</reference>
<organism evidence="2 3">
    <name type="scientific">Chlorella sorokiniana</name>
    <name type="common">Freshwater green alga</name>
    <dbReference type="NCBI Taxonomy" id="3076"/>
    <lineage>
        <taxon>Eukaryota</taxon>
        <taxon>Viridiplantae</taxon>
        <taxon>Chlorophyta</taxon>
        <taxon>core chlorophytes</taxon>
        <taxon>Trebouxiophyceae</taxon>
        <taxon>Chlorellales</taxon>
        <taxon>Chlorellaceae</taxon>
        <taxon>Chlorella clade</taxon>
        <taxon>Chlorella</taxon>
    </lineage>
</organism>
<evidence type="ECO:0000256" key="1">
    <source>
        <dbReference type="SAM" id="MobiDB-lite"/>
    </source>
</evidence>
<feature type="compositionally biased region" description="Low complexity" evidence="1">
    <location>
        <begin position="645"/>
        <end position="655"/>
    </location>
</feature>
<dbReference type="AlphaFoldDB" id="A0A2P6U359"/>
<protein>
    <submittedName>
        <fullName evidence="2">Uncharacterized protein</fullName>
    </submittedName>
</protein>
<dbReference type="OrthoDB" id="518701at2759"/>
<feature type="region of interest" description="Disordered" evidence="1">
    <location>
        <begin position="1"/>
        <end position="33"/>
    </location>
</feature>
<feature type="region of interest" description="Disordered" evidence="1">
    <location>
        <begin position="605"/>
        <end position="632"/>
    </location>
</feature>
<dbReference type="EMBL" id="LHPG02000002">
    <property type="protein sequence ID" value="PRW60749.1"/>
    <property type="molecule type" value="Genomic_DNA"/>
</dbReference>
<comment type="caution">
    <text evidence="2">The sequence shown here is derived from an EMBL/GenBank/DDBJ whole genome shotgun (WGS) entry which is preliminary data.</text>
</comment>
<gene>
    <name evidence="2" type="ORF">C2E21_0901</name>
</gene>
<name>A0A2P6U359_CHLSO</name>
<accession>A0A2P6U359</accession>
<sequence length="897" mass="96524">MPTAAACELPAGGAGAQPANGLPAGPDDPLEDGPQLRNCSWVPANIKEAGHLMSNTFTLDLLEETGALVELPVAHILWLIKNRTVEQHAGGEAVVHIVRWDTHGFKPTITDGAAIAIKLYCHPAHKGQAPCVWDEVDLRRQVFFCQRMLRQEVNILDILQKAGCADFIPAVEGVFRHPGSLQRDKDPPLYGYAMAYYKHGSLAQFLQRTCDRATPASVFGSFFAPAQLSGHYHKLHNVLLRLSTAKVPPHLIGPSGSTRRGLLLQDISSNNLLLKEVAAGAACELLFSDPSRAQLAAHLEEPSAKRYITATWLWGCMAAQHAIVDETADVFSTNMCMLEVWGVAEGTPMPFRELASCLRLDSNRAKGVTLLRALCTGMLKRHAMGSSCGIVPRTCRELPLSWLMLWSILLGCDDFHSKEELDSGRRHRRPSVADMADVASHLAAVATQMEALDGGVSAAALDTPAGAALVRQCVQLYSRLAALTRLDDPALLPVDASLRWVATRFLQQDHPLVAAMKAQGAVTLGKESERAIETLHFKDLDFLPALLAAETEASWVGNELEIGDMVAAETQKLRLMCQEYRQCQLDVLRLVPDDSAAARMLRSRQAPPELQPFMEGLPPLPPPAPSGAAAAGAALWERQITGAAAGSPGGATAAAVLSQPESPSKKRRLGQGGSAASGPPASPAPPLLPRPCAYCDLFVKPGPVAASQPAVPGSAPPAWLRLLRERGWVKAAAELDRLAAGAGFSSEGRRLAGAVATGLQMKPRPRVNYKKSEVTRYADALKLLVTSERPPPGLEAQFEEFRPVDTAAKLAWFLGWWASKDSNAPHIAGLSMECSNKAKKRWTKAVLDAAEADGVFRAEVEPAHTATMPFATQALLRQLLVDTPLFAAAVAMELEEM</sequence>
<evidence type="ECO:0000313" key="3">
    <source>
        <dbReference type="Proteomes" id="UP000239899"/>
    </source>
</evidence>
<feature type="compositionally biased region" description="Low complexity" evidence="1">
    <location>
        <begin position="16"/>
        <end position="25"/>
    </location>
</feature>
<evidence type="ECO:0000313" key="2">
    <source>
        <dbReference type="EMBL" id="PRW60749.1"/>
    </source>
</evidence>
<proteinExistence type="predicted"/>
<keyword evidence="3" id="KW-1185">Reference proteome</keyword>